<evidence type="ECO:0000313" key="2">
    <source>
        <dbReference type="Proteomes" id="UP001163321"/>
    </source>
</evidence>
<organism evidence="1 2">
    <name type="scientific">Peronosclerospora sorghi</name>
    <dbReference type="NCBI Taxonomy" id="230839"/>
    <lineage>
        <taxon>Eukaryota</taxon>
        <taxon>Sar</taxon>
        <taxon>Stramenopiles</taxon>
        <taxon>Oomycota</taxon>
        <taxon>Peronosporomycetes</taxon>
        <taxon>Peronosporales</taxon>
        <taxon>Peronosporaceae</taxon>
        <taxon>Peronosclerospora</taxon>
    </lineage>
</organism>
<sequence>MHTRCQVCVDESTPTKRHKFIVVDDNMLLRESQSKFPFEESQGGVMTVLLLQSFRFFKHLACEP</sequence>
<dbReference type="EMBL" id="CM047580">
    <property type="protein sequence ID" value="KAI9921913.1"/>
    <property type="molecule type" value="Genomic_DNA"/>
</dbReference>
<dbReference type="Proteomes" id="UP001163321">
    <property type="component" value="Chromosome 1"/>
</dbReference>
<reference evidence="1 2" key="1">
    <citation type="journal article" date="2022" name="bioRxiv">
        <title>The genome of the oomycete Peronosclerospora sorghi, a cosmopolitan pathogen of maize and sorghum, is inflated with dispersed pseudogenes.</title>
        <authorList>
            <person name="Fletcher K."/>
            <person name="Martin F."/>
            <person name="Isakeit T."/>
            <person name="Cavanaugh K."/>
            <person name="Magill C."/>
            <person name="Michelmore R."/>
        </authorList>
    </citation>
    <scope>NUCLEOTIDE SEQUENCE [LARGE SCALE GENOMIC DNA]</scope>
    <source>
        <strain evidence="1">P6</strain>
    </source>
</reference>
<comment type="caution">
    <text evidence="1">The sequence shown here is derived from an EMBL/GenBank/DDBJ whole genome shotgun (WGS) entry which is preliminary data.</text>
</comment>
<evidence type="ECO:0000313" key="1">
    <source>
        <dbReference type="EMBL" id="KAI9921913.1"/>
    </source>
</evidence>
<proteinExistence type="predicted"/>
<keyword evidence="2" id="KW-1185">Reference proteome</keyword>
<protein>
    <submittedName>
        <fullName evidence="1">Uncharacterized protein</fullName>
    </submittedName>
</protein>
<gene>
    <name evidence="1" type="ORF">PsorP6_001950</name>
</gene>
<name>A0ACC0WUY9_9STRA</name>
<accession>A0ACC0WUY9</accession>